<dbReference type="Proteomes" id="UP001335648">
    <property type="component" value="Unassembled WGS sequence"/>
</dbReference>
<evidence type="ECO:0008006" key="3">
    <source>
        <dbReference type="Google" id="ProtNLM"/>
    </source>
</evidence>
<sequence length="77" mass="8819">MDCEDQHGTSNNNKPRSMDDFVCDTLTQWQLTDLIDRFKDEGIDEESFLLLDEGTISQLIPKAGPRLKFLNKFRGLG</sequence>
<organism evidence="1 2">
    <name type="scientific">Champsocephalus esox</name>
    <name type="common">pike icefish</name>
    <dbReference type="NCBI Taxonomy" id="159716"/>
    <lineage>
        <taxon>Eukaryota</taxon>
        <taxon>Metazoa</taxon>
        <taxon>Chordata</taxon>
        <taxon>Craniata</taxon>
        <taxon>Vertebrata</taxon>
        <taxon>Euteleostomi</taxon>
        <taxon>Actinopterygii</taxon>
        <taxon>Neopterygii</taxon>
        <taxon>Teleostei</taxon>
        <taxon>Neoteleostei</taxon>
        <taxon>Acanthomorphata</taxon>
        <taxon>Eupercaria</taxon>
        <taxon>Perciformes</taxon>
        <taxon>Notothenioidei</taxon>
        <taxon>Channichthyidae</taxon>
        <taxon>Champsocephalus</taxon>
    </lineage>
</organism>
<name>A0AAN8C5Y9_9TELE</name>
<protein>
    <recommendedName>
        <fullName evidence="3">SAM domain-containing protein</fullName>
    </recommendedName>
</protein>
<dbReference type="Gene3D" id="1.10.150.50">
    <property type="entry name" value="Transcription Factor, Ets-1"/>
    <property type="match status" value="1"/>
</dbReference>
<comment type="caution">
    <text evidence="1">The sequence shown here is derived from an EMBL/GenBank/DDBJ whole genome shotgun (WGS) entry which is preliminary data.</text>
</comment>
<dbReference type="SUPFAM" id="SSF47769">
    <property type="entry name" value="SAM/Pointed domain"/>
    <property type="match status" value="1"/>
</dbReference>
<dbReference type="InterPro" id="IPR013761">
    <property type="entry name" value="SAM/pointed_sf"/>
</dbReference>
<evidence type="ECO:0000313" key="1">
    <source>
        <dbReference type="EMBL" id="KAK5897602.1"/>
    </source>
</evidence>
<gene>
    <name evidence="1" type="ORF">CesoFtcFv8_010649</name>
</gene>
<dbReference type="AlphaFoldDB" id="A0AAN8C5Y9"/>
<accession>A0AAN8C5Y9</accession>
<dbReference type="EMBL" id="JAULUE010002053">
    <property type="protein sequence ID" value="KAK5897602.1"/>
    <property type="molecule type" value="Genomic_DNA"/>
</dbReference>
<evidence type="ECO:0000313" key="2">
    <source>
        <dbReference type="Proteomes" id="UP001335648"/>
    </source>
</evidence>
<keyword evidence="2" id="KW-1185">Reference proteome</keyword>
<proteinExistence type="predicted"/>
<reference evidence="1 2" key="1">
    <citation type="journal article" date="2023" name="Mol. Biol. Evol.">
        <title>Genomics of Secondarily Temperate Adaptation in the Only Non-Antarctic Icefish.</title>
        <authorList>
            <person name="Rivera-Colon A.G."/>
            <person name="Rayamajhi N."/>
            <person name="Minhas B.F."/>
            <person name="Madrigal G."/>
            <person name="Bilyk K.T."/>
            <person name="Yoon V."/>
            <person name="Hune M."/>
            <person name="Gregory S."/>
            <person name="Cheng C.H.C."/>
            <person name="Catchen J.M."/>
        </authorList>
    </citation>
    <scope>NUCLEOTIDE SEQUENCE [LARGE SCALE GENOMIC DNA]</scope>
    <source>
        <strain evidence="1">JC2023a</strain>
    </source>
</reference>